<dbReference type="InterPro" id="IPR003778">
    <property type="entry name" value="CT_A_B"/>
</dbReference>
<dbReference type="InterPro" id="IPR029000">
    <property type="entry name" value="Cyclophilin-like_dom_sf"/>
</dbReference>
<sequence length="337" mass="37070">MGLTVLKPGLLTTVQDFGRFGHQRQGVVVGGAMDKIALRIANLLVGNHENAAALELAMQGPALRFEQDQVIALAGADLSASINGEPIRLWRPVLVKAGSILRFGKPTYGNYAYLAVAGSIKVPQVMGSCSTYLRAGMGGLEGRALQKDDTLYFGETSETNKLVLSALLMQAKKETSFTEASWWPEPELLPRYEPNPVLRAMPGLEYSWFSENSREYIWQQKYKLTAQSDRMGYQVQGTALALEEKRELLSTAVTFGTVQVPPHGDPIILMADSQTTGGYPRIAQIITADLPKLAQVQPGGTIQFEEVSLEQAQHCYYQQEKTMLALQQAIHNKLNQV</sequence>
<keyword evidence="3" id="KW-0067">ATP-binding</keyword>
<evidence type="ECO:0000259" key="4">
    <source>
        <dbReference type="SMART" id="SM00797"/>
    </source>
</evidence>
<dbReference type="Proteomes" id="UP000198724">
    <property type="component" value="Unassembled WGS sequence"/>
</dbReference>
<dbReference type="PANTHER" id="PTHR43309:SF5">
    <property type="entry name" value="5-OXOPROLINASE SUBUNIT C"/>
    <property type="match status" value="1"/>
</dbReference>
<dbReference type="EMBL" id="FOOT01000001">
    <property type="protein sequence ID" value="SFG03155.1"/>
    <property type="molecule type" value="Genomic_DNA"/>
</dbReference>
<protein>
    <submittedName>
        <fullName evidence="5">Antagonist of KipI</fullName>
    </submittedName>
</protein>
<feature type="domain" description="Carboxyltransferase" evidence="4">
    <location>
        <begin position="24"/>
        <end position="322"/>
    </location>
</feature>
<proteinExistence type="predicted"/>
<dbReference type="SUPFAM" id="SSF50891">
    <property type="entry name" value="Cyclophilin-like"/>
    <property type="match status" value="1"/>
</dbReference>
<dbReference type="Pfam" id="PF02626">
    <property type="entry name" value="CT_A_B"/>
    <property type="match status" value="1"/>
</dbReference>
<evidence type="ECO:0000256" key="3">
    <source>
        <dbReference type="ARBA" id="ARBA00022840"/>
    </source>
</evidence>
<organism evidence="5 6">
    <name type="scientific">Pontibacter chinhatensis</name>
    <dbReference type="NCBI Taxonomy" id="1436961"/>
    <lineage>
        <taxon>Bacteria</taxon>
        <taxon>Pseudomonadati</taxon>
        <taxon>Bacteroidota</taxon>
        <taxon>Cytophagia</taxon>
        <taxon>Cytophagales</taxon>
        <taxon>Hymenobacteraceae</taxon>
        <taxon>Pontibacter</taxon>
    </lineage>
</organism>
<keyword evidence="6" id="KW-1185">Reference proteome</keyword>
<gene>
    <name evidence="5" type="ORF">SAMN05421739_101731</name>
</gene>
<evidence type="ECO:0000313" key="5">
    <source>
        <dbReference type="EMBL" id="SFG03155.1"/>
    </source>
</evidence>
<dbReference type="GO" id="GO:0005524">
    <property type="term" value="F:ATP binding"/>
    <property type="evidence" value="ECO:0007669"/>
    <property type="project" value="UniProtKB-KW"/>
</dbReference>
<name>A0A1I2NGV1_9BACT</name>
<keyword evidence="1" id="KW-0547">Nucleotide-binding</keyword>
<accession>A0A1I2NGV1</accession>
<evidence type="ECO:0000256" key="2">
    <source>
        <dbReference type="ARBA" id="ARBA00022801"/>
    </source>
</evidence>
<dbReference type="RefSeq" id="WP_092099089.1">
    <property type="nucleotide sequence ID" value="NZ_FOOT01000001.1"/>
</dbReference>
<dbReference type="Gene3D" id="2.40.100.10">
    <property type="entry name" value="Cyclophilin-like"/>
    <property type="match status" value="1"/>
</dbReference>
<dbReference type="OrthoDB" id="9782422at2"/>
<dbReference type="InterPro" id="IPR052708">
    <property type="entry name" value="PxpC"/>
</dbReference>
<reference evidence="6" key="1">
    <citation type="submission" date="2016-10" db="EMBL/GenBank/DDBJ databases">
        <authorList>
            <person name="Varghese N."/>
            <person name="Submissions S."/>
        </authorList>
    </citation>
    <scope>NUCLEOTIDE SEQUENCE [LARGE SCALE GENOMIC DNA]</scope>
    <source>
        <strain evidence="6">LP51</strain>
    </source>
</reference>
<evidence type="ECO:0000313" key="6">
    <source>
        <dbReference type="Proteomes" id="UP000198724"/>
    </source>
</evidence>
<dbReference type="GO" id="GO:0016787">
    <property type="term" value="F:hydrolase activity"/>
    <property type="evidence" value="ECO:0007669"/>
    <property type="project" value="UniProtKB-KW"/>
</dbReference>
<dbReference type="STRING" id="1436961.SAMN05421739_101731"/>
<dbReference type="AlphaFoldDB" id="A0A1I2NGV1"/>
<dbReference type="PANTHER" id="PTHR43309">
    <property type="entry name" value="5-OXOPROLINASE SUBUNIT C"/>
    <property type="match status" value="1"/>
</dbReference>
<evidence type="ECO:0000256" key="1">
    <source>
        <dbReference type="ARBA" id="ARBA00022741"/>
    </source>
</evidence>
<dbReference type="SMART" id="SM00797">
    <property type="entry name" value="AHS2"/>
    <property type="match status" value="1"/>
</dbReference>
<dbReference type="NCBIfam" id="TIGR00724">
    <property type="entry name" value="urea_amlyse_rel"/>
    <property type="match status" value="1"/>
</dbReference>
<keyword evidence="2" id="KW-0378">Hydrolase</keyword>